<dbReference type="Proteomes" id="UP001412067">
    <property type="component" value="Unassembled WGS sequence"/>
</dbReference>
<dbReference type="Gene3D" id="1.20.5.170">
    <property type="match status" value="1"/>
</dbReference>
<evidence type="ECO:0000256" key="1">
    <source>
        <dbReference type="ARBA" id="ARBA00004123"/>
    </source>
</evidence>
<keyword evidence="3" id="KW-0238">DNA-binding</keyword>
<organism evidence="6 7">
    <name type="scientific">Platanthera guangdongensis</name>
    <dbReference type="NCBI Taxonomy" id="2320717"/>
    <lineage>
        <taxon>Eukaryota</taxon>
        <taxon>Viridiplantae</taxon>
        <taxon>Streptophyta</taxon>
        <taxon>Embryophyta</taxon>
        <taxon>Tracheophyta</taxon>
        <taxon>Spermatophyta</taxon>
        <taxon>Magnoliopsida</taxon>
        <taxon>Liliopsida</taxon>
        <taxon>Asparagales</taxon>
        <taxon>Orchidaceae</taxon>
        <taxon>Orchidoideae</taxon>
        <taxon>Orchideae</taxon>
        <taxon>Orchidinae</taxon>
        <taxon>Platanthera</taxon>
    </lineage>
</organism>
<name>A0ABR2LIW8_9ASPA</name>
<keyword evidence="7" id="KW-1185">Reference proteome</keyword>
<evidence type="ECO:0000256" key="2">
    <source>
        <dbReference type="ARBA" id="ARBA00022682"/>
    </source>
</evidence>
<comment type="caution">
    <text evidence="6">The sequence shown here is derived from an EMBL/GenBank/DDBJ whole genome shotgun (WGS) entry which is preliminary data.</text>
</comment>
<comment type="subcellular location">
    <subcellularLocation>
        <location evidence="1">Nucleus</location>
    </subcellularLocation>
</comment>
<feature type="domain" description="BZIP" evidence="5">
    <location>
        <begin position="313"/>
        <end position="328"/>
    </location>
</feature>
<keyword evidence="4" id="KW-0539">Nucleus</keyword>
<dbReference type="EMBL" id="JBBWWR010000019">
    <property type="protein sequence ID" value="KAK8942124.1"/>
    <property type="molecule type" value="Genomic_DNA"/>
</dbReference>
<proteinExistence type="predicted"/>
<dbReference type="InterPro" id="IPR004827">
    <property type="entry name" value="bZIP"/>
</dbReference>
<evidence type="ECO:0000256" key="3">
    <source>
        <dbReference type="ARBA" id="ARBA00023125"/>
    </source>
</evidence>
<evidence type="ECO:0000256" key="4">
    <source>
        <dbReference type="ARBA" id="ARBA00023242"/>
    </source>
</evidence>
<gene>
    <name evidence="6" type="primary">ABF2</name>
    <name evidence="6" type="ORF">KSP40_PGU018188</name>
</gene>
<dbReference type="PANTHER" id="PTHR22952">
    <property type="entry name" value="CAMP-RESPONSE ELEMENT BINDING PROTEIN-RELATED"/>
    <property type="match status" value="1"/>
</dbReference>
<protein>
    <submittedName>
        <fullName evidence="6">ABSCISIC ACID-INSENSITIVE 5-like protein 5</fullName>
    </submittedName>
</protein>
<dbReference type="InterPro" id="IPR043452">
    <property type="entry name" value="BZIP46-like"/>
</dbReference>
<evidence type="ECO:0000259" key="5">
    <source>
        <dbReference type="PROSITE" id="PS00036"/>
    </source>
</evidence>
<evidence type="ECO:0000313" key="6">
    <source>
        <dbReference type="EMBL" id="KAK8942124.1"/>
    </source>
</evidence>
<reference evidence="6 7" key="1">
    <citation type="journal article" date="2022" name="Nat. Plants">
        <title>Genomes of leafy and leafless Platanthera orchids illuminate the evolution of mycoheterotrophy.</title>
        <authorList>
            <person name="Li M.H."/>
            <person name="Liu K.W."/>
            <person name="Li Z."/>
            <person name="Lu H.C."/>
            <person name="Ye Q.L."/>
            <person name="Zhang D."/>
            <person name="Wang J.Y."/>
            <person name="Li Y.F."/>
            <person name="Zhong Z.M."/>
            <person name="Liu X."/>
            <person name="Yu X."/>
            <person name="Liu D.K."/>
            <person name="Tu X.D."/>
            <person name="Liu B."/>
            <person name="Hao Y."/>
            <person name="Liao X.Y."/>
            <person name="Jiang Y.T."/>
            <person name="Sun W.H."/>
            <person name="Chen J."/>
            <person name="Chen Y.Q."/>
            <person name="Ai Y."/>
            <person name="Zhai J.W."/>
            <person name="Wu S.S."/>
            <person name="Zhou Z."/>
            <person name="Hsiao Y.Y."/>
            <person name="Wu W.L."/>
            <person name="Chen Y.Y."/>
            <person name="Lin Y.F."/>
            <person name="Hsu J.L."/>
            <person name="Li C.Y."/>
            <person name="Wang Z.W."/>
            <person name="Zhao X."/>
            <person name="Zhong W.Y."/>
            <person name="Ma X.K."/>
            <person name="Ma L."/>
            <person name="Huang J."/>
            <person name="Chen G.Z."/>
            <person name="Huang M.Z."/>
            <person name="Huang L."/>
            <person name="Peng D.H."/>
            <person name="Luo Y.B."/>
            <person name="Zou S.Q."/>
            <person name="Chen S.P."/>
            <person name="Lan S."/>
            <person name="Tsai W.C."/>
            <person name="Van de Peer Y."/>
            <person name="Liu Z.J."/>
        </authorList>
    </citation>
    <scope>NUCLEOTIDE SEQUENCE [LARGE SCALE GENOMIC DNA]</scope>
    <source>
        <strain evidence="6">Lor288</strain>
    </source>
</reference>
<keyword evidence="2" id="KW-0938">Abscisic acid signaling pathway</keyword>
<dbReference type="PANTHER" id="PTHR22952:SF463">
    <property type="entry name" value="ABSCISIC ACID-INSENSITIVE 5-LIKE PROTEIN 7"/>
    <property type="match status" value="1"/>
</dbReference>
<evidence type="ECO:0000313" key="7">
    <source>
        <dbReference type="Proteomes" id="UP001412067"/>
    </source>
</evidence>
<dbReference type="PROSITE" id="PS00036">
    <property type="entry name" value="BZIP_BASIC"/>
    <property type="match status" value="1"/>
</dbReference>
<accession>A0ABR2LIW8</accession>
<sequence length="413" mass="44510">MSCRAMWTDSKKIDQTSVPPITRQPSIFSLTFDEIQSTMGGIGNGGKDFGSMNMEEFLKNLWTAEECQDMEATTGSPHAGAGTLQRQGSFTLPRTLSQKTVDDVWQGLMCENGENAGGRSGFQQQPRQPSLGEMTLEEFLVRAGVVKEEMEPTFSSPMVNTSNNTSSGVYYGDMSASGNSNNGAFSISFSHVDQSNVTAIPKSLPGNSGSNLAVFTPGVIHPYAAQLPLVSQQGMRGGAVGIVDQVTNTGSSIPGTVGLALASPPVTQITYEGFTKGNEEFSSLSPVPYALTGEMRGRKINGSVEKVVERRHRRMIKNRESAARSRARKQVMLGNPNFDESDQAARNLLGAELSDHQSCPASDEPDRAARILLGAELSGHQSWQSEGYEHVVSIRPSINHGDEIPYVSLLNQL</sequence>
<dbReference type="CDD" id="cd14707">
    <property type="entry name" value="bZIP_plant_BZIP46"/>
    <property type="match status" value="1"/>
</dbReference>